<dbReference type="CDD" id="cd07010">
    <property type="entry name" value="cupin_PMI_type_I_N_bac"/>
    <property type="match status" value="1"/>
</dbReference>
<dbReference type="Pfam" id="PF20511">
    <property type="entry name" value="PMI_typeI_cat"/>
    <property type="match status" value="1"/>
</dbReference>
<feature type="domain" description="Mannose-6-phosphate isomerase cupin" evidence="8">
    <location>
        <begin position="249"/>
        <end position="317"/>
    </location>
</feature>
<evidence type="ECO:0000259" key="7">
    <source>
        <dbReference type="Pfam" id="PF20511"/>
    </source>
</evidence>
<protein>
    <recommendedName>
        <fullName evidence="3">Phosphohexomutase</fullName>
    </recommendedName>
    <alternativeName>
        <fullName evidence="4">Phosphomannose isomerase</fullName>
    </alternativeName>
</protein>
<evidence type="ECO:0000256" key="1">
    <source>
        <dbReference type="ARBA" id="ARBA00022723"/>
    </source>
</evidence>
<dbReference type="PIRSF" id="PIRSF036894">
    <property type="entry name" value="PMI_Firm_short"/>
    <property type="match status" value="1"/>
</dbReference>
<dbReference type="PANTHER" id="PTHR42742">
    <property type="entry name" value="TRANSCRIPTIONAL REPRESSOR MPRA"/>
    <property type="match status" value="1"/>
</dbReference>
<dbReference type="InterPro" id="IPR046457">
    <property type="entry name" value="PMI_typeI_cat"/>
</dbReference>
<gene>
    <name evidence="9" type="ORF">BD809_106223</name>
</gene>
<reference evidence="9 10" key="1">
    <citation type="submission" date="2019-07" db="EMBL/GenBank/DDBJ databases">
        <title>Genomic Encyclopedia of Archaeal and Bacterial Type Strains, Phase II (KMG-II): from individual species to whole genera.</title>
        <authorList>
            <person name="Goeker M."/>
        </authorList>
    </citation>
    <scope>NUCLEOTIDE SEQUENCE [LARGE SCALE GENOMIC DNA]</scope>
    <source>
        <strain evidence="9 10">DSM 17527</strain>
    </source>
</reference>
<dbReference type="RefSeq" id="WP_148782990.1">
    <property type="nucleotide sequence ID" value="NZ_VNHU01000006.1"/>
</dbReference>
<feature type="binding site" evidence="5">
    <location>
        <position position="106"/>
    </location>
    <ligand>
        <name>Zn(2+)</name>
        <dbReference type="ChEBI" id="CHEBI:29105"/>
    </ligand>
</feature>
<keyword evidence="10" id="KW-1185">Reference proteome</keyword>
<evidence type="ECO:0000256" key="6">
    <source>
        <dbReference type="PIRSR" id="PIRSR036894-2"/>
    </source>
</evidence>
<dbReference type="GO" id="GO:0008270">
    <property type="term" value="F:zinc ion binding"/>
    <property type="evidence" value="ECO:0007669"/>
    <property type="project" value="InterPro"/>
</dbReference>
<sequence>MNKTPLYILQFEPILKEKIWGGSKLRTVLGKKSISNRLGESWEISDVEGESSIISNGPLAGKSLSEAIQFFASDLLGEKNLERFGEKFPLLIKFIDAKEDLSVQLHPGDEVAKVKHNSLGKTEMWYVVQADEGSNIIVGFNQIVDSNSYQRHVSQKTIKDILHYESAKKGDVFFVYAGLIHAIGAGVLLAEIQQTSDITYRIYDWDRVDDSGNSRELHQQEALEAIDFAGTDKFKVEYTAQPNTNVPLVHCPHFKTELIEVTNTKQLSHLTLDSFVIYMCVEGEVKIKATSNTIKLKAGQTALVPAMIKELTLSAQFSKVLQVYI</sequence>
<dbReference type="OrthoDB" id="9808275at2"/>
<proteinExistence type="predicted"/>
<evidence type="ECO:0000256" key="3">
    <source>
        <dbReference type="ARBA" id="ARBA00029741"/>
    </source>
</evidence>
<keyword evidence="1 5" id="KW-0479">Metal-binding</keyword>
<evidence type="ECO:0000256" key="2">
    <source>
        <dbReference type="ARBA" id="ARBA00022833"/>
    </source>
</evidence>
<evidence type="ECO:0000313" key="9">
    <source>
        <dbReference type="EMBL" id="TYP72968.1"/>
    </source>
</evidence>
<feature type="domain" description="Phosphomannose isomerase type I catalytic" evidence="7">
    <location>
        <begin position="9"/>
        <end position="118"/>
    </location>
</feature>
<dbReference type="AlphaFoldDB" id="A0A5S5C2X4"/>
<evidence type="ECO:0000313" key="10">
    <source>
        <dbReference type="Proteomes" id="UP000324376"/>
    </source>
</evidence>
<dbReference type="PANTHER" id="PTHR42742:SF3">
    <property type="entry name" value="FRUCTOKINASE"/>
    <property type="match status" value="1"/>
</dbReference>
<name>A0A5S5C2X4_9FLAO</name>
<dbReference type="InterPro" id="IPR049071">
    <property type="entry name" value="MPI_cupin_dom"/>
</dbReference>
<evidence type="ECO:0000256" key="4">
    <source>
        <dbReference type="ARBA" id="ARBA00030762"/>
    </source>
</evidence>
<keyword evidence="2 5" id="KW-0862">Zinc</keyword>
<dbReference type="Gene3D" id="2.60.120.10">
    <property type="entry name" value="Jelly Rolls"/>
    <property type="match status" value="2"/>
</dbReference>
<dbReference type="InterPro" id="IPR051804">
    <property type="entry name" value="Carb_Metab_Reg_Kinase/Isom"/>
</dbReference>
<dbReference type="InterPro" id="IPR014710">
    <property type="entry name" value="RmlC-like_jellyroll"/>
</dbReference>
<comment type="caution">
    <text evidence="9">The sequence shown here is derived from an EMBL/GenBank/DDBJ whole genome shotgun (WGS) entry which is preliminary data.</text>
</comment>
<dbReference type="Proteomes" id="UP000324376">
    <property type="component" value="Unassembled WGS sequence"/>
</dbReference>
<feature type="binding site" evidence="5">
    <location>
        <position position="181"/>
    </location>
    <ligand>
        <name>Zn(2+)</name>
        <dbReference type="ChEBI" id="CHEBI:29105"/>
    </ligand>
</feature>
<dbReference type="EMBL" id="VNHU01000006">
    <property type="protein sequence ID" value="TYP72968.1"/>
    <property type="molecule type" value="Genomic_DNA"/>
</dbReference>
<dbReference type="SUPFAM" id="SSF51182">
    <property type="entry name" value="RmlC-like cupins"/>
    <property type="match status" value="1"/>
</dbReference>
<evidence type="ECO:0000259" key="8">
    <source>
        <dbReference type="Pfam" id="PF21621"/>
    </source>
</evidence>
<comment type="cofactor">
    <cofactor evidence="5">
        <name>Zn(2+)</name>
        <dbReference type="ChEBI" id="CHEBI:29105"/>
    </cofactor>
    <text evidence="5">Binds 1 zinc ion per subunit.</text>
</comment>
<dbReference type="GO" id="GO:0005975">
    <property type="term" value="P:carbohydrate metabolic process"/>
    <property type="evidence" value="ECO:0007669"/>
    <property type="project" value="InterPro"/>
</dbReference>
<keyword evidence="9" id="KW-0413">Isomerase</keyword>
<dbReference type="InterPro" id="IPR011051">
    <property type="entry name" value="RmlC_Cupin_sf"/>
</dbReference>
<dbReference type="InterPro" id="IPR014628">
    <property type="entry name" value="Man6P_isomerase_Firm_short"/>
</dbReference>
<evidence type="ECO:0000256" key="5">
    <source>
        <dbReference type="PIRSR" id="PIRSR036894-1"/>
    </source>
</evidence>
<organism evidence="9 10">
    <name type="scientific">Aquimarina intermedia</name>
    <dbReference type="NCBI Taxonomy" id="350814"/>
    <lineage>
        <taxon>Bacteria</taxon>
        <taxon>Pseudomonadati</taxon>
        <taxon>Bacteroidota</taxon>
        <taxon>Flavobacteriia</taxon>
        <taxon>Flavobacteriales</taxon>
        <taxon>Flavobacteriaceae</taxon>
        <taxon>Aquimarina</taxon>
    </lineage>
</organism>
<dbReference type="GO" id="GO:0004476">
    <property type="term" value="F:mannose-6-phosphate isomerase activity"/>
    <property type="evidence" value="ECO:0007669"/>
    <property type="project" value="InterPro"/>
</dbReference>
<dbReference type="Pfam" id="PF21621">
    <property type="entry name" value="MPI_cupin_dom"/>
    <property type="match status" value="1"/>
</dbReference>
<feature type="active site" evidence="6">
    <location>
        <position position="201"/>
    </location>
</feature>
<feature type="binding site" evidence="5">
    <location>
        <position position="123"/>
    </location>
    <ligand>
        <name>Zn(2+)</name>
        <dbReference type="ChEBI" id="CHEBI:29105"/>
    </ligand>
</feature>
<accession>A0A5S5C2X4</accession>